<evidence type="ECO:0000313" key="2">
    <source>
        <dbReference type="Proteomes" id="UP000236884"/>
    </source>
</evidence>
<protein>
    <submittedName>
        <fullName evidence="1">Uncharacterized protein</fullName>
    </submittedName>
</protein>
<dbReference type="Proteomes" id="UP000236884">
    <property type="component" value="Chromosome"/>
</dbReference>
<dbReference type="AlphaFoldDB" id="A0A0S3PQ23"/>
<dbReference type="RefSeq" id="WP_130364732.1">
    <property type="nucleotide sequence ID" value="NZ_AP014946.1"/>
</dbReference>
<proteinExistence type="predicted"/>
<dbReference type="KEGG" id="vgo:GJW-30_1_00568"/>
<accession>A0A0S3PQ23</accession>
<dbReference type="EMBL" id="AP014946">
    <property type="protein sequence ID" value="BAT58054.1"/>
    <property type="molecule type" value="Genomic_DNA"/>
</dbReference>
<reference evidence="1 2" key="1">
    <citation type="submission" date="2015-08" db="EMBL/GenBank/DDBJ databases">
        <title>Investigation of the bacterial diversity of lava forest soil.</title>
        <authorList>
            <person name="Lee J.S."/>
        </authorList>
    </citation>
    <scope>NUCLEOTIDE SEQUENCE [LARGE SCALE GENOMIC DNA]</scope>
    <source>
        <strain evidence="1 2">GJW-30</strain>
    </source>
</reference>
<name>A0A0S3PQ23_9BRAD</name>
<organism evidence="1 2">
    <name type="scientific">Variibacter gotjawalensis</name>
    <dbReference type="NCBI Taxonomy" id="1333996"/>
    <lineage>
        <taxon>Bacteria</taxon>
        <taxon>Pseudomonadati</taxon>
        <taxon>Pseudomonadota</taxon>
        <taxon>Alphaproteobacteria</taxon>
        <taxon>Hyphomicrobiales</taxon>
        <taxon>Nitrobacteraceae</taxon>
        <taxon>Variibacter</taxon>
    </lineage>
</organism>
<keyword evidence="2" id="KW-1185">Reference proteome</keyword>
<gene>
    <name evidence="1" type="ORF">GJW-30_1_00568</name>
</gene>
<sequence length="74" mass="8176">MSRDAEIGEETQATLKGCVRTSVMFTESDWTVTRAENNPDVILIAVKTEDGSVHLAVRLNEASRITEQIRSLQG</sequence>
<evidence type="ECO:0000313" key="1">
    <source>
        <dbReference type="EMBL" id="BAT58054.1"/>
    </source>
</evidence>